<gene>
    <name evidence="19" type="ORF">BU26DRAFT_422513</name>
</gene>
<dbReference type="PROSITE" id="PS52035">
    <property type="entry name" value="PEPTIDASE_M14"/>
    <property type="match status" value="1"/>
</dbReference>
<evidence type="ECO:0000256" key="13">
    <source>
        <dbReference type="ARBA" id="ARBA00023049"/>
    </source>
</evidence>
<dbReference type="FunFam" id="3.40.630.10:FF:000165">
    <property type="entry name" value="Glucan 1,4-alpha-glucosidase, putative"/>
    <property type="match status" value="1"/>
</dbReference>
<keyword evidence="11" id="KW-0862">Zinc</keyword>
<keyword evidence="9 17" id="KW-0732">Signal</keyword>
<accession>A0A6A6IM56</accession>
<evidence type="ECO:0000256" key="8">
    <source>
        <dbReference type="ARBA" id="ARBA00022723"/>
    </source>
</evidence>
<keyword evidence="6" id="KW-0121">Carboxypeptidase</keyword>
<evidence type="ECO:0000256" key="9">
    <source>
        <dbReference type="ARBA" id="ARBA00022729"/>
    </source>
</evidence>
<dbReference type="EMBL" id="ML987192">
    <property type="protein sequence ID" value="KAF2251655.1"/>
    <property type="molecule type" value="Genomic_DNA"/>
</dbReference>
<dbReference type="InterPro" id="IPR036990">
    <property type="entry name" value="M14A-like_propep"/>
</dbReference>
<evidence type="ECO:0000313" key="20">
    <source>
        <dbReference type="Proteomes" id="UP000800094"/>
    </source>
</evidence>
<dbReference type="PANTHER" id="PTHR11705:SF143">
    <property type="entry name" value="SLL0236 PROTEIN"/>
    <property type="match status" value="1"/>
</dbReference>
<dbReference type="SUPFAM" id="SSF54897">
    <property type="entry name" value="Protease propeptides/inhibitors"/>
    <property type="match status" value="1"/>
</dbReference>
<evidence type="ECO:0000256" key="2">
    <source>
        <dbReference type="ARBA" id="ARBA00003091"/>
    </source>
</evidence>
<feature type="domain" description="Peptidase M14" evidence="18">
    <location>
        <begin position="118"/>
        <end position="417"/>
    </location>
</feature>
<keyword evidence="7" id="KW-0645">Protease</keyword>
<evidence type="ECO:0000256" key="10">
    <source>
        <dbReference type="ARBA" id="ARBA00022801"/>
    </source>
</evidence>
<keyword evidence="12" id="KW-0843">Virulence</keyword>
<sequence>MKLFAVALASLGLVSAATVPKKVSYANWKVYRVNVGEDNAKLSSVVDSLKLQTWKGKVATSKVVDVMVPPSQISEFEASTEGLSTEVMHEDLGLSISDEETFQVYAAGAAPNATWFDSYHSIADHTQWIKDLAAAYPDNAEVISAGKSLEGRDIPGIHIWGSGGKGSQKGVVWHGTVHAREWITTMVVEYATYQLLTSTDADTKAFKDKYDFYIFPIVNPDGFAYTQSTDRMWRKNRQSTTSASCVGRDINRNWPSHWDQRGGASTSPCAEDYKGGSAGDAVENKALKAQLDSIAAGKGVQLYMDIHSYSQLWMYPYGYTCSGTVPESAAYQRLSQGAVAAVKAVHGTSFTQGPICSTIYQVSGDSVDYAYEVAKANYSMTVELRDQGRNGFILPADQILPSGEEMWAGLAYLLKNM</sequence>
<comment type="subcellular location">
    <subcellularLocation>
        <location evidence="3">Secreted</location>
    </subcellularLocation>
</comment>
<dbReference type="Proteomes" id="UP000800094">
    <property type="component" value="Unassembled WGS sequence"/>
</dbReference>
<dbReference type="AlphaFoldDB" id="A0A6A6IM56"/>
<organism evidence="19 20">
    <name type="scientific">Trematosphaeria pertusa</name>
    <dbReference type="NCBI Taxonomy" id="390896"/>
    <lineage>
        <taxon>Eukaryota</taxon>
        <taxon>Fungi</taxon>
        <taxon>Dikarya</taxon>
        <taxon>Ascomycota</taxon>
        <taxon>Pezizomycotina</taxon>
        <taxon>Dothideomycetes</taxon>
        <taxon>Pleosporomycetidae</taxon>
        <taxon>Pleosporales</taxon>
        <taxon>Massarineae</taxon>
        <taxon>Trematosphaeriaceae</taxon>
        <taxon>Trematosphaeria</taxon>
    </lineage>
</organism>
<evidence type="ECO:0000256" key="7">
    <source>
        <dbReference type="ARBA" id="ARBA00022670"/>
    </source>
</evidence>
<evidence type="ECO:0000256" key="6">
    <source>
        <dbReference type="ARBA" id="ARBA00022645"/>
    </source>
</evidence>
<evidence type="ECO:0000313" key="19">
    <source>
        <dbReference type="EMBL" id="KAF2251655.1"/>
    </source>
</evidence>
<keyword evidence="15" id="KW-1015">Disulfide bond</keyword>
<dbReference type="GO" id="GO:0006508">
    <property type="term" value="P:proteolysis"/>
    <property type="evidence" value="ECO:0007669"/>
    <property type="project" value="UniProtKB-KW"/>
</dbReference>
<dbReference type="OrthoDB" id="3626597at2759"/>
<evidence type="ECO:0000256" key="16">
    <source>
        <dbReference type="PROSITE-ProRule" id="PRU01379"/>
    </source>
</evidence>
<evidence type="ECO:0000256" key="14">
    <source>
        <dbReference type="ARBA" id="ARBA00023145"/>
    </source>
</evidence>
<dbReference type="Pfam" id="PF00246">
    <property type="entry name" value="Peptidase_M14"/>
    <property type="match status" value="1"/>
</dbReference>
<keyword evidence="8" id="KW-0479">Metal-binding</keyword>
<dbReference type="SMART" id="SM00631">
    <property type="entry name" value="Zn_pept"/>
    <property type="match status" value="1"/>
</dbReference>
<reference evidence="19" key="1">
    <citation type="journal article" date="2020" name="Stud. Mycol.">
        <title>101 Dothideomycetes genomes: a test case for predicting lifestyles and emergence of pathogens.</title>
        <authorList>
            <person name="Haridas S."/>
            <person name="Albert R."/>
            <person name="Binder M."/>
            <person name="Bloem J."/>
            <person name="Labutti K."/>
            <person name="Salamov A."/>
            <person name="Andreopoulos B."/>
            <person name="Baker S."/>
            <person name="Barry K."/>
            <person name="Bills G."/>
            <person name="Bluhm B."/>
            <person name="Cannon C."/>
            <person name="Castanera R."/>
            <person name="Culley D."/>
            <person name="Daum C."/>
            <person name="Ezra D."/>
            <person name="Gonzalez J."/>
            <person name="Henrissat B."/>
            <person name="Kuo A."/>
            <person name="Liang C."/>
            <person name="Lipzen A."/>
            <person name="Lutzoni F."/>
            <person name="Magnuson J."/>
            <person name="Mondo S."/>
            <person name="Nolan M."/>
            <person name="Ohm R."/>
            <person name="Pangilinan J."/>
            <person name="Park H.-J."/>
            <person name="Ramirez L."/>
            <person name="Alfaro M."/>
            <person name="Sun H."/>
            <person name="Tritt A."/>
            <person name="Yoshinaga Y."/>
            <person name="Zwiers L.-H."/>
            <person name="Turgeon B."/>
            <person name="Goodwin S."/>
            <person name="Spatafora J."/>
            <person name="Crous P."/>
            <person name="Grigoriev I."/>
        </authorList>
    </citation>
    <scope>NUCLEOTIDE SEQUENCE</scope>
    <source>
        <strain evidence="19">CBS 122368</strain>
    </source>
</reference>
<dbReference type="PROSITE" id="PS00133">
    <property type="entry name" value="CARBOXYPEPT_ZN_2"/>
    <property type="match status" value="1"/>
</dbReference>
<dbReference type="SUPFAM" id="SSF53187">
    <property type="entry name" value="Zn-dependent exopeptidases"/>
    <property type="match status" value="1"/>
</dbReference>
<evidence type="ECO:0000256" key="15">
    <source>
        <dbReference type="ARBA" id="ARBA00023157"/>
    </source>
</evidence>
<comment type="function">
    <text evidence="2">Extracellular metalloprotease that contributes to pathogenicity.</text>
</comment>
<dbReference type="GO" id="GO:0008270">
    <property type="term" value="F:zinc ion binding"/>
    <property type="evidence" value="ECO:0007669"/>
    <property type="project" value="InterPro"/>
</dbReference>
<evidence type="ECO:0000256" key="4">
    <source>
        <dbReference type="ARBA" id="ARBA00005988"/>
    </source>
</evidence>
<dbReference type="GO" id="GO:0004181">
    <property type="term" value="F:metallocarboxypeptidase activity"/>
    <property type="evidence" value="ECO:0007669"/>
    <property type="project" value="InterPro"/>
</dbReference>
<evidence type="ECO:0000256" key="5">
    <source>
        <dbReference type="ARBA" id="ARBA00022525"/>
    </source>
</evidence>
<keyword evidence="5" id="KW-0964">Secreted</keyword>
<dbReference type="RefSeq" id="XP_033686659.1">
    <property type="nucleotide sequence ID" value="XM_033823461.1"/>
</dbReference>
<dbReference type="GO" id="GO:0005576">
    <property type="term" value="C:extracellular region"/>
    <property type="evidence" value="ECO:0007669"/>
    <property type="project" value="UniProtKB-SubCell"/>
</dbReference>
<dbReference type="InterPro" id="IPR057247">
    <property type="entry name" value="CARBOXYPEPT_ZN_2"/>
</dbReference>
<keyword evidence="14" id="KW-0865">Zymogen</keyword>
<keyword evidence="10" id="KW-0378">Hydrolase</keyword>
<dbReference type="Gene3D" id="3.30.70.340">
    <property type="entry name" value="Metallocarboxypeptidase-like"/>
    <property type="match status" value="1"/>
</dbReference>
<keyword evidence="13" id="KW-0482">Metalloprotease</keyword>
<proteinExistence type="inferred from homology"/>
<dbReference type="Gene3D" id="3.40.630.10">
    <property type="entry name" value="Zn peptidases"/>
    <property type="match status" value="1"/>
</dbReference>
<comment type="cofactor">
    <cofactor evidence="1">
        <name>Zn(2+)</name>
        <dbReference type="ChEBI" id="CHEBI:29105"/>
    </cofactor>
</comment>
<name>A0A6A6IM56_9PLEO</name>
<dbReference type="GeneID" id="54576791"/>
<keyword evidence="20" id="KW-1185">Reference proteome</keyword>
<evidence type="ECO:0000256" key="11">
    <source>
        <dbReference type="ARBA" id="ARBA00022833"/>
    </source>
</evidence>
<dbReference type="Pfam" id="PF02244">
    <property type="entry name" value="Propep_M14"/>
    <property type="match status" value="1"/>
</dbReference>
<evidence type="ECO:0000259" key="18">
    <source>
        <dbReference type="PROSITE" id="PS52035"/>
    </source>
</evidence>
<dbReference type="PRINTS" id="PR00765">
    <property type="entry name" value="CRBOXYPTASEA"/>
</dbReference>
<dbReference type="CDD" id="cd03860">
    <property type="entry name" value="M14_CP_A-B_like"/>
    <property type="match status" value="1"/>
</dbReference>
<evidence type="ECO:0000256" key="12">
    <source>
        <dbReference type="ARBA" id="ARBA00023026"/>
    </source>
</evidence>
<dbReference type="InterPro" id="IPR003146">
    <property type="entry name" value="M14A_act_pep"/>
</dbReference>
<feature type="signal peptide" evidence="17">
    <location>
        <begin position="1"/>
        <end position="16"/>
    </location>
</feature>
<feature type="active site" description="Proton donor/acceptor" evidence="16">
    <location>
        <position position="383"/>
    </location>
</feature>
<dbReference type="InterPro" id="IPR000834">
    <property type="entry name" value="Peptidase_M14"/>
</dbReference>
<evidence type="ECO:0000256" key="17">
    <source>
        <dbReference type="SAM" id="SignalP"/>
    </source>
</evidence>
<evidence type="ECO:0000256" key="3">
    <source>
        <dbReference type="ARBA" id="ARBA00004613"/>
    </source>
</evidence>
<feature type="chain" id="PRO_5025466930" description="Peptidase M14 domain-containing protein" evidence="17">
    <location>
        <begin position="17"/>
        <end position="417"/>
    </location>
</feature>
<evidence type="ECO:0000256" key="1">
    <source>
        <dbReference type="ARBA" id="ARBA00001947"/>
    </source>
</evidence>
<dbReference type="PANTHER" id="PTHR11705">
    <property type="entry name" value="PROTEASE FAMILY M14 CARBOXYPEPTIDASE A,B"/>
    <property type="match status" value="1"/>
</dbReference>
<comment type="similarity">
    <text evidence="4 16">Belongs to the peptidase M14 family.</text>
</comment>
<protein>
    <recommendedName>
        <fullName evidence="18">Peptidase M14 domain-containing protein</fullName>
    </recommendedName>
</protein>